<keyword evidence="4" id="KW-1185">Reference proteome</keyword>
<feature type="region of interest" description="Disordered" evidence="2">
    <location>
        <begin position="1"/>
        <end position="50"/>
    </location>
</feature>
<dbReference type="GO" id="GO:0046856">
    <property type="term" value="P:phosphatidylinositol dephosphorylation"/>
    <property type="evidence" value="ECO:0007669"/>
    <property type="project" value="InterPro"/>
</dbReference>
<protein>
    <submittedName>
        <fullName evidence="3">Phosphoinositide phosphatase sac1</fullName>
    </submittedName>
</protein>
<organism evidence="3 4">
    <name type="scientific">Quercus suber</name>
    <name type="common">Cork oak</name>
    <dbReference type="NCBI Taxonomy" id="58331"/>
    <lineage>
        <taxon>Eukaryota</taxon>
        <taxon>Viridiplantae</taxon>
        <taxon>Streptophyta</taxon>
        <taxon>Embryophyta</taxon>
        <taxon>Tracheophyta</taxon>
        <taxon>Spermatophyta</taxon>
        <taxon>Magnoliopsida</taxon>
        <taxon>eudicotyledons</taxon>
        <taxon>Gunneridae</taxon>
        <taxon>Pentapetalae</taxon>
        <taxon>rosids</taxon>
        <taxon>fabids</taxon>
        <taxon>Fagales</taxon>
        <taxon>Fagaceae</taxon>
        <taxon>Quercus</taxon>
    </lineage>
</organism>
<dbReference type="Proteomes" id="UP000237347">
    <property type="component" value="Unassembled WGS sequence"/>
</dbReference>
<evidence type="ECO:0000313" key="3">
    <source>
        <dbReference type="EMBL" id="KAK7835514.1"/>
    </source>
</evidence>
<gene>
    <name evidence="3" type="primary">SAC1_0</name>
    <name evidence="3" type="ORF">CFP56_023445</name>
</gene>
<dbReference type="PANTHER" id="PTHR45738">
    <property type="entry name" value="POLYPHOSPHOINOSITIDE PHOSPHATASE"/>
    <property type="match status" value="1"/>
</dbReference>
<accession>A0AAW0KAH9</accession>
<comment type="caution">
    <text evidence="3">The sequence shown here is derived from an EMBL/GenBank/DDBJ whole genome shotgun (WGS) entry which is preliminary data.</text>
</comment>
<evidence type="ECO:0000313" key="4">
    <source>
        <dbReference type="Proteomes" id="UP000237347"/>
    </source>
</evidence>
<dbReference type="EMBL" id="PKMF04000370">
    <property type="protein sequence ID" value="KAK7835514.1"/>
    <property type="molecule type" value="Genomic_DNA"/>
</dbReference>
<reference evidence="3 4" key="1">
    <citation type="journal article" date="2018" name="Sci. Data">
        <title>The draft genome sequence of cork oak.</title>
        <authorList>
            <person name="Ramos A.M."/>
            <person name="Usie A."/>
            <person name="Barbosa P."/>
            <person name="Barros P.M."/>
            <person name="Capote T."/>
            <person name="Chaves I."/>
            <person name="Simoes F."/>
            <person name="Abreu I."/>
            <person name="Carrasquinho I."/>
            <person name="Faro C."/>
            <person name="Guimaraes J.B."/>
            <person name="Mendonca D."/>
            <person name="Nobrega F."/>
            <person name="Rodrigues L."/>
            <person name="Saibo N.J.M."/>
            <person name="Varela M.C."/>
            <person name="Egas C."/>
            <person name="Matos J."/>
            <person name="Miguel C.M."/>
            <person name="Oliveira M.M."/>
            <person name="Ricardo C.P."/>
            <person name="Goncalves S."/>
        </authorList>
    </citation>
    <scope>NUCLEOTIDE SEQUENCE [LARGE SCALE GENOMIC DNA]</scope>
    <source>
        <strain evidence="4">cv. HL8</strain>
    </source>
</reference>
<feature type="compositionally biased region" description="Low complexity" evidence="2">
    <location>
        <begin position="16"/>
        <end position="25"/>
    </location>
</feature>
<dbReference type="AlphaFoldDB" id="A0AAW0KAH9"/>
<feature type="compositionally biased region" description="Low complexity" evidence="2">
    <location>
        <begin position="36"/>
        <end position="49"/>
    </location>
</feature>
<dbReference type="GO" id="GO:0043813">
    <property type="term" value="F:phosphatidylinositol-3,5-bisphosphate 5-phosphatase activity"/>
    <property type="evidence" value="ECO:0007669"/>
    <property type="project" value="InterPro"/>
</dbReference>
<dbReference type="PANTHER" id="PTHR45738:SF5">
    <property type="entry name" value="POLYPHOSPHOINOSITIDE PHOSPHATASE"/>
    <property type="match status" value="1"/>
</dbReference>
<keyword evidence="1" id="KW-0378">Hydrolase</keyword>
<name>A0AAW0KAH9_QUESU</name>
<dbReference type="InterPro" id="IPR043573">
    <property type="entry name" value="Fig4-like"/>
</dbReference>
<evidence type="ECO:0000256" key="2">
    <source>
        <dbReference type="SAM" id="MobiDB-lite"/>
    </source>
</evidence>
<evidence type="ECO:0000256" key="1">
    <source>
        <dbReference type="ARBA" id="ARBA00022801"/>
    </source>
</evidence>
<sequence length="136" mass="15074">MAAKSEKSNVQQLQASSSSSSSSFSAKVHPSELDPNNNNHNNNNSSSYSLEKFKLYETRQRFYLIGSDRNKRVFRVLKIDRSEPSDLNISEDPVLYSPKKSKTCSSVSMKAIVPPAASPSSLRSTVLPVQEAFIQC</sequence>
<proteinExistence type="predicted"/>